<keyword evidence="10" id="KW-1185">Reference proteome</keyword>
<feature type="domain" description="CTCHY-type" evidence="8">
    <location>
        <begin position="391"/>
        <end position="457"/>
    </location>
</feature>
<organism evidence="9 10">
    <name type="scientific">Viridothelium virens</name>
    <name type="common">Speckled blister lichen</name>
    <name type="synonym">Trypethelium virens</name>
    <dbReference type="NCBI Taxonomy" id="1048519"/>
    <lineage>
        <taxon>Eukaryota</taxon>
        <taxon>Fungi</taxon>
        <taxon>Dikarya</taxon>
        <taxon>Ascomycota</taxon>
        <taxon>Pezizomycotina</taxon>
        <taxon>Dothideomycetes</taxon>
        <taxon>Dothideomycetes incertae sedis</taxon>
        <taxon>Trypetheliales</taxon>
        <taxon>Trypetheliaceae</taxon>
        <taxon>Viridothelium</taxon>
    </lineage>
</organism>
<dbReference type="CDD" id="cd16464">
    <property type="entry name" value="RING-H2_Pirh2-like"/>
    <property type="match status" value="1"/>
</dbReference>
<dbReference type="Pfam" id="PF14599">
    <property type="entry name" value="zinc_ribbon_6"/>
    <property type="match status" value="1"/>
</dbReference>
<dbReference type="Gene3D" id="3.30.40.10">
    <property type="entry name" value="Zinc/RING finger domain, C3HC4 (zinc finger)"/>
    <property type="match status" value="1"/>
</dbReference>
<reference evidence="9" key="1">
    <citation type="journal article" date="2020" name="Stud. Mycol.">
        <title>101 Dothideomycetes genomes: a test case for predicting lifestyles and emergence of pathogens.</title>
        <authorList>
            <person name="Haridas S."/>
            <person name="Albert R."/>
            <person name="Binder M."/>
            <person name="Bloem J."/>
            <person name="Labutti K."/>
            <person name="Salamov A."/>
            <person name="Andreopoulos B."/>
            <person name="Baker S."/>
            <person name="Barry K."/>
            <person name="Bills G."/>
            <person name="Bluhm B."/>
            <person name="Cannon C."/>
            <person name="Castanera R."/>
            <person name="Culley D."/>
            <person name="Daum C."/>
            <person name="Ezra D."/>
            <person name="Gonzalez J."/>
            <person name="Henrissat B."/>
            <person name="Kuo A."/>
            <person name="Liang C."/>
            <person name="Lipzen A."/>
            <person name="Lutzoni F."/>
            <person name="Magnuson J."/>
            <person name="Mondo S."/>
            <person name="Nolan M."/>
            <person name="Ohm R."/>
            <person name="Pangilinan J."/>
            <person name="Park H.-J."/>
            <person name="Ramirez L."/>
            <person name="Alfaro M."/>
            <person name="Sun H."/>
            <person name="Tritt A."/>
            <person name="Yoshinaga Y."/>
            <person name="Zwiers L.-H."/>
            <person name="Turgeon B."/>
            <person name="Goodwin S."/>
            <person name="Spatafora J."/>
            <person name="Crous P."/>
            <person name="Grigoriev I."/>
        </authorList>
    </citation>
    <scope>NUCLEOTIDE SEQUENCE</scope>
    <source>
        <strain evidence="9">Tuck. ex Michener</strain>
    </source>
</reference>
<dbReference type="Gene3D" id="2.20.28.10">
    <property type="match status" value="1"/>
</dbReference>
<evidence type="ECO:0000313" key="10">
    <source>
        <dbReference type="Proteomes" id="UP000800092"/>
    </source>
</evidence>
<evidence type="ECO:0000259" key="8">
    <source>
        <dbReference type="PROSITE" id="PS51270"/>
    </source>
</evidence>
<dbReference type="SUPFAM" id="SSF161245">
    <property type="entry name" value="Zinc hairpin stack"/>
    <property type="match status" value="1"/>
</dbReference>
<dbReference type="InterPro" id="IPR039512">
    <property type="entry name" value="RCHY1_zinc-ribbon"/>
</dbReference>
<dbReference type="PANTHER" id="PTHR21319">
    <property type="entry name" value="RING FINGER AND CHY ZINC FINGER DOMAIN-CONTAINING PROTEIN 1"/>
    <property type="match status" value="1"/>
</dbReference>
<dbReference type="SMART" id="SM00184">
    <property type="entry name" value="RING"/>
    <property type="match status" value="1"/>
</dbReference>
<sequence>MSSLLSSYLIDPVVRQARRFSSPAPDRASPAPPLRSGSVSHVRNNATTSSLAHRSPLPAFLAELLRDNDVYETNDSSNATDDLSASASSRGRSVFVGLGGGGRSHVGALVESPRSQSPNSESLLDEQTTPVSSIGIENHLRSQDTQSSRYSGRTSMSTRTGGHRSQRNAGRATQGSLESTAETEGSNEEDGDVGKNPESLPADDGMRSLRQKIHKIWEMEGTAEEKARWMHMLMTKNYNTSHAHLIRSISPSSTVTHDPPGTPTTINSESFEELRASSGKSPSYSTITNETEQDYNLSPEDMMPTYCPQPERTEYDDDEDMEEEPVLGCEHYKRNVKIQCSDCNRWYTCRFCHDAMEDHALNRPKTRNMFCMLCRTPQSAAGQCRDCGEFAAWYYCEICKLWDNDSAKRIYHCPDCGICRKGEGLGKDFQHCKRCNVCISIRFADNHRCIEGATECDCPICGDYMFSSARSVVAMPCGHYMHSACHTKYMQTAYRCPICSRSAVNMELQWRKLDHAIDAQPMPAQFARSRVQLQCNDCSAKSVGRYHWLGNKCGVCDSYNTNELRVFEAGDELQPQAAAAVDETTTATMTSPGASDTTRIEAARRDDAVQQEMRDLSLAAPPSPLHAEAAPRSPPRALHADGVEQRVDSANTSPRRAVALRELRPSRSYFLNADDDDDDAAAAAAQGDSEGTWVAGGVFSPYEMLQRVSRSLSPIRYYLDGLGDDGVGEAGELEIDEEDDEEDEDEDEEDEDEDDEDSDISMGEENEAMDSEEEDDDEALDLPGHR</sequence>
<dbReference type="PANTHER" id="PTHR21319:SF0">
    <property type="entry name" value="AND RING FINGER DOMAIN PROTEIN, PUTATIVE (AFU_ORTHOLOGUE AFUA_1G08900)-RELATED"/>
    <property type="match status" value="1"/>
</dbReference>
<dbReference type="PROSITE" id="PS50089">
    <property type="entry name" value="ZF_RING_2"/>
    <property type="match status" value="1"/>
</dbReference>
<dbReference type="PROSITE" id="PS51270">
    <property type="entry name" value="ZF_CTCHY"/>
    <property type="match status" value="1"/>
</dbReference>
<feature type="region of interest" description="Disordered" evidence="5">
    <location>
        <begin position="20"/>
        <end position="41"/>
    </location>
</feature>
<name>A0A6A6HAE4_VIRVR</name>
<dbReference type="PROSITE" id="PS51266">
    <property type="entry name" value="ZF_CHY"/>
    <property type="match status" value="1"/>
</dbReference>
<evidence type="ECO:0000256" key="1">
    <source>
        <dbReference type="ARBA" id="ARBA00022723"/>
    </source>
</evidence>
<dbReference type="SUPFAM" id="SSF57850">
    <property type="entry name" value="RING/U-box"/>
    <property type="match status" value="1"/>
</dbReference>
<accession>A0A6A6HAE4</accession>
<evidence type="ECO:0008006" key="11">
    <source>
        <dbReference type="Google" id="ProtNLM"/>
    </source>
</evidence>
<dbReference type="GO" id="GO:0016567">
    <property type="term" value="P:protein ubiquitination"/>
    <property type="evidence" value="ECO:0007669"/>
    <property type="project" value="TreeGrafter"/>
</dbReference>
<proteinExistence type="predicted"/>
<keyword evidence="3" id="KW-0862">Zinc</keyword>
<keyword evidence="1" id="KW-0479">Metal-binding</keyword>
<feature type="domain" description="RING-type" evidence="6">
    <location>
        <begin position="458"/>
        <end position="500"/>
    </location>
</feature>
<evidence type="ECO:0000256" key="2">
    <source>
        <dbReference type="ARBA" id="ARBA00022771"/>
    </source>
</evidence>
<dbReference type="Proteomes" id="UP000800092">
    <property type="component" value="Unassembled WGS sequence"/>
</dbReference>
<evidence type="ECO:0000256" key="4">
    <source>
        <dbReference type="PROSITE-ProRule" id="PRU00601"/>
    </source>
</evidence>
<dbReference type="GO" id="GO:0005634">
    <property type="term" value="C:nucleus"/>
    <property type="evidence" value="ECO:0007669"/>
    <property type="project" value="TreeGrafter"/>
</dbReference>
<protein>
    <recommendedName>
        <fullName evidence="11">Zf-CHY-domain-containing protein</fullName>
    </recommendedName>
</protein>
<gene>
    <name evidence="9" type="ORF">EV356DRAFT_558995</name>
</gene>
<feature type="compositionally biased region" description="Polar residues" evidence="5">
    <location>
        <begin position="167"/>
        <end position="184"/>
    </location>
</feature>
<dbReference type="GO" id="GO:0061630">
    <property type="term" value="F:ubiquitin protein ligase activity"/>
    <property type="evidence" value="ECO:0007669"/>
    <property type="project" value="TreeGrafter"/>
</dbReference>
<dbReference type="InterPro" id="IPR008913">
    <property type="entry name" value="Znf_CHY"/>
</dbReference>
<evidence type="ECO:0000256" key="5">
    <source>
        <dbReference type="SAM" id="MobiDB-lite"/>
    </source>
</evidence>
<evidence type="ECO:0000259" key="6">
    <source>
        <dbReference type="PROSITE" id="PS50089"/>
    </source>
</evidence>
<feature type="compositionally biased region" description="Acidic residues" evidence="5">
    <location>
        <begin position="722"/>
        <end position="780"/>
    </location>
</feature>
<dbReference type="AlphaFoldDB" id="A0A6A6HAE4"/>
<dbReference type="EMBL" id="ML991793">
    <property type="protein sequence ID" value="KAF2235114.1"/>
    <property type="molecule type" value="Genomic_DNA"/>
</dbReference>
<dbReference type="InterPro" id="IPR013083">
    <property type="entry name" value="Znf_RING/FYVE/PHD"/>
</dbReference>
<dbReference type="OrthoDB" id="411372at2759"/>
<feature type="domain" description="CHY-type" evidence="7">
    <location>
        <begin position="322"/>
        <end position="389"/>
    </location>
</feature>
<dbReference type="InterPro" id="IPR037275">
    <property type="entry name" value="Znf_CTCHY_sf"/>
</dbReference>
<evidence type="ECO:0000259" key="7">
    <source>
        <dbReference type="PROSITE" id="PS51266"/>
    </source>
</evidence>
<dbReference type="InterPro" id="IPR001841">
    <property type="entry name" value="Znf_RING"/>
</dbReference>
<feature type="region of interest" description="Disordered" evidence="5">
    <location>
        <begin position="105"/>
        <end position="206"/>
    </location>
</feature>
<dbReference type="SUPFAM" id="SSF161219">
    <property type="entry name" value="CHY zinc finger-like"/>
    <property type="match status" value="1"/>
</dbReference>
<dbReference type="InterPro" id="IPR037274">
    <property type="entry name" value="Znf_CHY_sf"/>
</dbReference>
<dbReference type="Pfam" id="PF13639">
    <property type="entry name" value="zf-RING_2"/>
    <property type="match status" value="1"/>
</dbReference>
<dbReference type="Pfam" id="PF05495">
    <property type="entry name" value="zf-CHY"/>
    <property type="match status" value="1"/>
</dbReference>
<keyword evidence="2 4" id="KW-0863">Zinc-finger</keyword>
<feature type="compositionally biased region" description="Polar residues" evidence="5">
    <location>
        <begin position="113"/>
        <end position="132"/>
    </location>
</feature>
<evidence type="ECO:0000313" key="9">
    <source>
        <dbReference type="EMBL" id="KAF2235114.1"/>
    </source>
</evidence>
<dbReference type="InterPro" id="IPR017921">
    <property type="entry name" value="Znf_CTCHY"/>
</dbReference>
<feature type="compositionally biased region" description="Low complexity" evidence="5">
    <location>
        <begin position="20"/>
        <end position="29"/>
    </location>
</feature>
<feature type="region of interest" description="Disordered" evidence="5">
    <location>
        <begin position="722"/>
        <end position="786"/>
    </location>
</feature>
<dbReference type="GO" id="GO:0008270">
    <property type="term" value="F:zinc ion binding"/>
    <property type="evidence" value="ECO:0007669"/>
    <property type="project" value="UniProtKB-KW"/>
</dbReference>
<evidence type="ECO:0000256" key="3">
    <source>
        <dbReference type="ARBA" id="ARBA00022833"/>
    </source>
</evidence>
<feature type="compositionally biased region" description="Polar residues" evidence="5">
    <location>
        <begin position="143"/>
        <end position="160"/>
    </location>
</feature>
<dbReference type="GO" id="GO:0006511">
    <property type="term" value="P:ubiquitin-dependent protein catabolic process"/>
    <property type="evidence" value="ECO:0007669"/>
    <property type="project" value="TreeGrafter"/>
</dbReference>